<dbReference type="PANTHER" id="PTHR31992:SF141">
    <property type="entry name" value="DOF ZINC FINGER PROTEIN DOF1.4"/>
    <property type="match status" value="1"/>
</dbReference>
<evidence type="ECO:0000256" key="6">
    <source>
        <dbReference type="ARBA" id="ARBA00023163"/>
    </source>
</evidence>
<keyword evidence="12" id="KW-1185">Reference proteome</keyword>
<keyword evidence="6 9" id="KW-0804">Transcription</keyword>
<comment type="subcellular location">
    <subcellularLocation>
        <location evidence="8 9">Nucleus</location>
    </subcellularLocation>
</comment>
<dbReference type="EMBL" id="SDMP01000010">
    <property type="protein sequence ID" value="RYR36045.1"/>
    <property type="molecule type" value="Genomic_DNA"/>
</dbReference>
<dbReference type="PANTHER" id="PTHR31992">
    <property type="entry name" value="DOF ZINC FINGER PROTEIN DOF1.4-RELATED"/>
    <property type="match status" value="1"/>
</dbReference>
<dbReference type="GO" id="GO:0008270">
    <property type="term" value="F:zinc ion binding"/>
    <property type="evidence" value="ECO:0007669"/>
    <property type="project" value="UniProtKB-KW"/>
</dbReference>
<proteinExistence type="predicted"/>
<dbReference type="GO" id="GO:0003677">
    <property type="term" value="F:DNA binding"/>
    <property type="evidence" value="ECO:0007669"/>
    <property type="project" value="UniProtKB-UniRule"/>
</dbReference>
<dbReference type="InterPro" id="IPR045174">
    <property type="entry name" value="Dof"/>
</dbReference>
<keyword evidence="2 8" id="KW-0863">Zinc-finger</keyword>
<evidence type="ECO:0000256" key="3">
    <source>
        <dbReference type="ARBA" id="ARBA00022833"/>
    </source>
</evidence>
<accession>A0A445BBJ8</accession>
<dbReference type="PROSITE" id="PS50884">
    <property type="entry name" value="ZF_DOF_2"/>
    <property type="match status" value="1"/>
</dbReference>
<keyword evidence="5 8" id="KW-0238">DNA-binding</keyword>
<dbReference type="AlphaFoldDB" id="A0A445BBJ8"/>
<comment type="caution">
    <text evidence="11">The sequence shown here is derived from an EMBL/GenBank/DDBJ whole genome shotgun (WGS) entry which is preliminary data.</text>
</comment>
<sequence>MERAEEQQQKQREEEGVNCPRCDSSNTKFCYFNNYSLSSPRYFCKACKRYWTIGGTLRNIPVGGGARARRLNHPNTTPSRSSLNQINNNSDELERFSAEFWSCGQQVAFSVITEAPCHEYIRSPNAKIIVANDPLARLFFFAADLLRYFILLLKNFIDLGQYNIFTNRKKEKEKKSE</sequence>
<evidence type="ECO:0000256" key="2">
    <source>
        <dbReference type="ARBA" id="ARBA00022771"/>
    </source>
</evidence>
<dbReference type="GO" id="GO:0005634">
    <property type="term" value="C:nucleus"/>
    <property type="evidence" value="ECO:0007669"/>
    <property type="project" value="UniProtKB-SubCell"/>
</dbReference>
<reference evidence="11 12" key="1">
    <citation type="submission" date="2019-01" db="EMBL/GenBank/DDBJ databases">
        <title>Sequencing of cultivated peanut Arachis hypogaea provides insights into genome evolution and oil improvement.</title>
        <authorList>
            <person name="Chen X."/>
        </authorList>
    </citation>
    <scope>NUCLEOTIDE SEQUENCE [LARGE SCALE GENOMIC DNA]</scope>
    <source>
        <strain evidence="12">cv. Fuhuasheng</strain>
        <tissue evidence="11">Leaves</tissue>
    </source>
</reference>
<evidence type="ECO:0000256" key="7">
    <source>
        <dbReference type="ARBA" id="ARBA00023242"/>
    </source>
</evidence>
<evidence type="ECO:0000259" key="10">
    <source>
        <dbReference type="PROSITE" id="PS50884"/>
    </source>
</evidence>
<keyword evidence="3 9" id="KW-0862">Zinc</keyword>
<dbReference type="InterPro" id="IPR003851">
    <property type="entry name" value="Znf_Dof"/>
</dbReference>
<evidence type="ECO:0000256" key="5">
    <source>
        <dbReference type="ARBA" id="ARBA00023125"/>
    </source>
</evidence>
<keyword evidence="7 8" id="KW-0539">Nucleus</keyword>
<feature type="domain" description="Dof-type" evidence="10">
    <location>
        <begin position="17"/>
        <end position="71"/>
    </location>
</feature>
<dbReference type="Proteomes" id="UP000289738">
    <property type="component" value="Chromosome A10"/>
</dbReference>
<organism evidence="11 12">
    <name type="scientific">Arachis hypogaea</name>
    <name type="common">Peanut</name>
    <dbReference type="NCBI Taxonomy" id="3818"/>
    <lineage>
        <taxon>Eukaryota</taxon>
        <taxon>Viridiplantae</taxon>
        <taxon>Streptophyta</taxon>
        <taxon>Embryophyta</taxon>
        <taxon>Tracheophyta</taxon>
        <taxon>Spermatophyta</taxon>
        <taxon>Magnoliopsida</taxon>
        <taxon>eudicotyledons</taxon>
        <taxon>Gunneridae</taxon>
        <taxon>Pentapetalae</taxon>
        <taxon>rosids</taxon>
        <taxon>fabids</taxon>
        <taxon>Fabales</taxon>
        <taxon>Fabaceae</taxon>
        <taxon>Papilionoideae</taxon>
        <taxon>50 kb inversion clade</taxon>
        <taxon>dalbergioids sensu lato</taxon>
        <taxon>Dalbergieae</taxon>
        <taxon>Pterocarpus clade</taxon>
        <taxon>Arachis</taxon>
    </lineage>
</organism>
<dbReference type="PROSITE" id="PS01361">
    <property type="entry name" value="ZF_DOF_1"/>
    <property type="match status" value="1"/>
</dbReference>
<name>A0A445BBJ8_ARAHY</name>
<evidence type="ECO:0000256" key="4">
    <source>
        <dbReference type="ARBA" id="ARBA00023015"/>
    </source>
</evidence>
<keyword evidence="4 9" id="KW-0805">Transcription regulation</keyword>
<evidence type="ECO:0000256" key="1">
    <source>
        <dbReference type="ARBA" id="ARBA00022723"/>
    </source>
</evidence>
<protein>
    <recommendedName>
        <fullName evidence="9">Dof zinc finger protein</fullName>
    </recommendedName>
</protein>
<evidence type="ECO:0000313" key="11">
    <source>
        <dbReference type="EMBL" id="RYR36045.1"/>
    </source>
</evidence>
<dbReference type="Pfam" id="PF02701">
    <property type="entry name" value="Zn_ribbon_Dof"/>
    <property type="match status" value="1"/>
</dbReference>
<keyword evidence="1 9" id="KW-0479">Metal-binding</keyword>
<evidence type="ECO:0000256" key="9">
    <source>
        <dbReference type="RuleBase" id="RU369094"/>
    </source>
</evidence>
<dbReference type="GO" id="GO:0003700">
    <property type="term" value="F:DNA-binding transcription factor activity"/>
    <property type="evidence" value="ECO:0007669"/>
    <property type="project" value="UniProtKB-UniRule"/>
</dbReference>
<evidence type="ECO:0000313" key="12">
    <source>
        <dbReference type="Proteomes" id="UP000289738"/>
    </source>
</evidence>
<gene>
    <name evidence="11" type="ORF">Ahy_A10g051096</name>
</gene>
<comment type="function">
    <text evidence="9">Transcription factor that binds specifically to a 5'-AA[AG]G-3' consensus core sequence.</text>
</comment>
<evidence type="ECO:0000256" key="8">
    <source>
        <dbReference type="PROSITE-ProRule" id="PRU00071"/>
    </source>
</evidence>